<comment type="caution">
    <text evidence="1">The sequence shown here is derived from an EMBL/GenBank/DDBJ whole genome shotgun (WGS) entry which is preliminary data.</text>
</comment>
<evidence type="ECO:0000313" key="2">
    <source>
        <dbReference type="Proteomes" id="UP001309876"/>
    </source>
</evidence>
<name>A0AAN7SMS4_9EURO</name>
<organism evidence="1 2">
    <name type="scientific">Lithohypha guttulata</name>
    <dbReference type="NCBI Taxonomy" id="1690604"/>
    <lineage>
        <taxon>Eukaryota</taxon>
        <taxon>Fungi</taxon>
        <taxon>Dikarya</taxon>
        <taxon>Ascomycota</taxon>
        <taxon>Pezizomycotina</taxon>
        <taxon>Eurotiomycetes</taxon>
        <taxon>Chaetothyriomycetidae</taxon>
        <taxon>Chaetothyriales</taxon>
        <taxon>Trichomeriaceae</taxon>
        <taxon>Lithohypha</taxon>
    </lineage>
</organism>
<gene>
    <name evidence="1" type="ORF">LTR05_008567</name>
</gene>
<dbReference type="EMBL" id="JAVRRJ010000014">
    <property type="protein sequence ID" value="KAK5080457.1"/>
    <property type="molecule type" value="Genomic_DNA"/>
</dbReference>
<proteinExistence type="predicted"/>
<reference evidence="1 2" key="1">
    <citation type="submission" date="2023-08" db="EMBL/GenBank/DDBJ databases">
        <title>Black Yeasts Isolated from many extreme environments.</title>
        <authorList>
            <person name="Coleine C."/>
            <person name="Stajich J.E."/>
            <person name="Selbmann L."/>
        </authorList>
    </citation>
    <scope>NUCLEOTIDE SEQUENCE [LARGE SCALE GENOMIC DNA]</scope>
    <source>
        <strain evidence="1 2">CCFEE 5910</strain>
    </source>
</reference>
<dbReference type="AlphaFoldDB" id="A0AAN7SMS4"/>
<sequence length="328" mass="36998">MSVDFTFEDTWSLFGVNQNLIAHLERLQAAGLFYQIRKEIERNKTRLASLTAVNFKKGASKFREHIEEIITNSDICERRDLVLPLIQNKVTRENVQQFIVANLSLSKAHCRNLAKANMTTIFPQLFIAVVGAVVIPLETTAAILATIKEICTKTESAFSTTVLEAVTEGYANIAVDFDKLTDKHGTKRIRLENDSNFMHAVHARSFSPLKLANEAIDDEIESDEPLNMIARQIVIQFSAAEANRLEGVFGPSPLLEAVKRSRQWRWERAKDEISSNLQQQQTDCMIALIPDSNDQDFSFVIRVGYSVGWQIVKYLNYGESSEQTPTAV</sequence>
<dbReference type="Proteomes" id="UP001309876">
    <property type="component" value="Unassembled WGS sequence"/>
</dbReference>
<keyword evidence="2" id="KW-1185">Reference proteome</keyword>
<evidence type="ECO:0000313" key="1">
    <source>
        <dbReference type="EMBL" id="KAK5080457.1"/>
    </source>
</evidence>
<protein>
    <submittedName>
        <fullName evidence="1">Uncharacterized protein</fullName>
    </submittedName>
</protein>
<accession>A0AAN7SMS4</accession>